<evidence type="ECO:0000256" key="1">
    <source>
        <dbReference type="ARBA" id="ARBA00009034"/>
    </source>
</evidence>
<proteinExistence type="evidence at transcript level"/>
<dbReference type="PANTHER" id="PTHR13647:SF4">
    <property type="entry name" value="INSULIN-LIKE PEPTIDE 1-RELATED"/>
    <property type="match status" value="1"/>
</dbReference>
<dbReference type="PRINTS" id="PR00276">
    <property type="entry name" value="INSULINFAMLY"/>
</dbReference>
<evidence type="ECO:0000256" key="3">
    <source>
        <dbReference type="ARBA" id="ARBA00022685"/>
    </source>
</evidence>
<dbReference type="PROSITE" id="PS00262">
    <property type="entry name" value="INSULIN"/>
    <property type="match status" value="1"/>
</dbReference>
<evidence type="ECO:0000256" key="2">
    <source>
        <dbReference type="ARBA" id="ARBA00011207"/>
    </source>
</evidence>
<evidence type="ECO:0000256" key="5">
    <source>
        <dbReference type="ARBA" id="ARBA00023157"/>
    </source>
</evidence>
<dbReference type="InterPro" id="IPR022352">
    <property type="entry name" value="Ins/IGF/rlx"/>
</dbReference>
<dbReference type="GO" id="GO:0005179">
    <property type="term" value="F:hormone activity"/>
    <property type="evidence" value="ECO:0007669"/>
    <property type="project" value="InterPro"/>
</dbReference>
<keyword evidence="6" id="KW-0964">Secreted</keyword>
<comment type="subcellular location">
    <subcellularLocation>
        <location evidence="6">Secreted</location>
    </subcellularLocation>
</comment>
<reference evidence="9" key="1">
    <citation type="journal article" date="2019" name="Arch. Insect Biochem. Physiol.">
        <title>Neuropeptides and peptide hormones identified in codling moth, Cydia pomonella (Lepidoptera: Tortricidae).</title>
        <authorList>
            <person name="Garczynski S.F."/>
            <person name="Hendrickson C.A."/>
            <person name="Harper A."/>
            <person name="Unruh T.R."/>
            <person name="Dhingra A."/>
            <person name="Ahn S.J."/>
            <person name="Choi M.Y."/>
        </authorList>
    </citation>
    <scope>NUCLEOTIDE SEQUENCE</scope>
</reference>
<dbReference type="InterPro" id="IPR022353">
    <property type="entry name" value="Insulin_CS"/>
</dbReference>
<feature type="signal peptide" evidence="7">
    <location>
        <begin position="1"/>
        <end position="16"/>
    </location>
</feature>
<dbReference type="GO" id="GO:0005576">
    <property type="term" value="C:extracellular region"/>
    <property type="evidence" value="ECO:0007669"/>
    <property type="project" value="UniProtKB-SubCell"/>
</dbReference>
<organism evidence="9">
    <name type="scientific">Cydia pomonella</name>
    <name type="common">Codling moth</name>
    <dbReference type="NCBI Taxonomy" id="82600"/>
    <lineage>
        <taxon>Eukaryota</taxon>
        <taxon>Metazoa</taxon>
        <taxon>Ecdysozoa</taxon>
        <taxon>Arthropoda</taxon>
        <taxon>Hexapoda</taxon>
        <taxon>Insecta</taxon>
        <taxon>Pterygota</taxon>
        <taxon>Neoptera</taxon>
        <taxon>Endopterygota</taxon>
        <taxon>Lepidoptera</taxon>
        <taxon>Glossata</taxon>
        <taxon>Ditrysia</taxon>
        <taxon>Tortricoidea</taxon>
        <taxon>Tortricidae</taxon>
        <taxon>Olethreutinae</taxon>
        <taxon>Grapholitini</taxon>
        <taxon>Cydia</taxon>
    </lineage>
</organism>
<sequence length="111" mass="12222">MVFLFTLALCAGHIGGGLMMQDLSPQVYCGRNLAIAISELCLMQKHQKRSEGNLFGTGISPYYKEDSGWPWLPPHQAKGLALPSRGKRLVNGIVDECCNKPCSMEEMLGYC</sequence>
<accession>A0A514YLL3</accession>
<dbReference type="AlphaFoldDB" id="A0A514YLL3"/>
<protein>
    <submittedName>
        <fullName evidence="9">Insulin-like peptide 3</fullName>
    </submittedName>
</protein>
<evidence type="ECO:0000256" key="6">
    <source>
        <dbReference type="RuleBase" id="RU000406"/>
    </source>
</evidence>
<keyword evidence="3" id="KW-0165">Cleavage on pair of basic residues</keyword>
<keyword evidence="5" id="KW-1015">Disulfide bond</keyword>
<dbReference type="EMBL" id="MK773832">
    <property type="protein sequence ID" value="QDK59900.1"/>
    <property type="molecule type" value="mRNA"/>
</dbReference>
<feature type="domain" description="Insulin-like" evidence="8">
    <location>
        <begin position="26"/>
        <end position="111"/>
    </location>
</feature>
<feature type="chain" id="PRO_5021753587" evidence="7">
    <location>
        <begin position="17"/>
        <end position="111"/>
    </location>
</feature>
<dbReference type="Gene3D" id="1.10.100.10">
    <property type="entry name" value="Insulin-like"/>
    <property type="match status" value="1"/>
</dbReference>
<name>A0A514YLL3_CYDPO</name>
<evidence type="ECO:0000256" key="7">
    <source>
        <dbReference type="SAM" id="SignalP"/>
    </source>
</evidence>
<comment type="similarity">
    <text evidence="1 6">Belongs to the insulin family.</text>
</comment>
<dbReference type="SUPFAM" id="SSF56994">
    <property type="entry name" value="Insulin-like"/>
    <property type="match status" value="1"/>
</dbReference>
<evidence type="ECO:0000256" key="4">
    <source>
        <dbReference type="ARBA" id="ARBA00022729"/>
    </source>
</evidence>
<evidence type="ECO:0000259" key="8">
    <source>
        <dbReference type="SMART" id="SM00078"/>
    </source>
</evidence>
<comment type="subunit">
    <text evidence="2">Heterodimer of a B chain and an A chain linked by two disulfide bonds.</text>
</comment>
<dbReference type="Pfam" id="PF00049">
    <property type="entry name" value="Insulin"/>
    <property type="match status" value="1"/>
</dbReference>
<evidence type="ECO:0000313" key="9">
    <source>
        <dbReference type="EMBL" id="QDK59900.1"/>
    </source>
</evidence>
<dbReference type="CDD" id="cd04366">
    <property type="entry name" value="IlGF_insulin_bombyxin_like"/>
    <property type="match status" value="1"/>
</dbReference>
<dbReference type="SMART" id="SM00078">
    <property type="entry name" value="IlGF"/>
    <property type="match status" value="1"/>
</dbReference>
<keyword evidence="4 7" id="KW-0732">Signal</keyword>
<dbReference type="PANTHER" id="PTHR13647">
    <property type="entry name" value="INSULIN-LIKE PEPTIDE 2-RELATED"/>
    <property type="match status" value="1"/>
</dbReference>
<dbReference type="InterPro" id="IPR036438">
    <property type="entry name" value="Insulin-like_sf"/>
</dbReference>
<dbReference type="InterPro" id="IPR016179">
    <property type="entry name" value="Insulin-like"/>
</dbReference>